<reference evidence="1 2" key="1">
    <citation type="journal article" date="2018" name="Front. Plant Sci.">
        <title>Red Clover (Trifolium pratense) and Zigzag Clover (T. medium) - A Picture of Genomic Similarities and Differences.</title>
        <authorList>
            <person name="Dluhosova J."/>
            <person name="Istvanek J."/>
            <person name="Nedelnik J."/>
            <person name="Repkova J."/>
        </authorList>
    </citation>
    <scope>NUCLEOTIDE SEQUENCE [LARGE SCALE GENOMIC DNA]</scope>
    <source>
        <strain evidence="2">cv. 10/8</strain>
        <tissue evidence="1">Leaf</tissue>
    </source>
</reference>
<organism evidence="1 2">
    <name type="scientific">Trifolium medium</name>
    <dbReference type="NCBI Taxonomy" id="97028"/>
    <lineage>
        <taxon>Eukaryota</taxon>
        <taxon>Viridiplantae</taxon>
        <taxon>Streptophyta</taxon>
        <taxon>Embryophyta</taxon>
        <taxon>Tracheophyta</taxon>
        <taxon>Spermatophyta</taxon>
        <taxon>Magnoliopsida</taxon>
        <taxon>eudicotyledons</taxon>
        <taxon>Gunneridae</taxon>
        <taxon>Pentapetalae</taxon>
        <taxon>rosids</taxon>
        <taxon>fabids</taxon>
        <taxon>Fabales</taxon>
        <taxon>Fabaceae</taxon>
        <taxon>Papilionoideae</taxon>
        <taxon>50 kb inversion clade</taxon>
        <taxon>NPAAA clade</taxon>
        <taxon>Hologalegina</taxon>
        <taxon>IRL clade</taxon>
        <taxon>Trifolieae</taxon>
        <taxon>Trifolium</taxon>
    </lineage>
</organism>
<name>A0A392TUJ0_9FABA</name>
<keyword evidence="2" id="KW-1185">Reference proteome</keyword>
<accession>A0A392TUJ0</accession>
<dbReference type="AlphaFoldDB" id="A0A392TUJ0"/>
<feature type="non-terminal residue" evidence="1">
    <location>
        <position position="1"/>
    </location>
</feature>
<protein>
    <submittedName>
        <fullName evidence="1">Uncharacterized protein</fullName>
    </submittedName>
</protein>
<comment type="caution">
    <text evidence="1">The sequence shown here is derived from an EMBL/GenBank/DDBJ whole genome shotgun (WGS) entry which is preliminary data.</text>
</comment>
<proteinExistence type="predicted"/>
<evidence type="ECO:0000313" key="1">
    <source>
        <dbReference type="EMBL" id="MCI64364.1"/>
    </source>
</evidence>
<dbReference type="Proteomes" id="UP000265520">
    <property type="component" value="Unassembled WGS sequence"/>
</dbReference>
<sequence length="35" mass="3197">SPSCSTAHTGAAGGCEVEPDAAAAACAASNSFTAL</sequence>
<evidence type="ECO:0000313" key="2">
    <source>
        <dbReference type="Proteomes" id="UP000265520"/>
    </source>
</evidence>
<dbReference type="EMBL" id="LXQA010654328">
    <property type="protein sequence ID" value="MCI64364.1"/>
    <property type="molecule type" value="Genomic_DNA"/>
</dbReference>